<name>A0A853J9V4_9GAMM</name>
<protein>
    <submittedName>
        <fullName evidence="4">Serine hydrolase</fullName>
    </submittedName>
</protein>
<evidence type="ECO:0000313" key="5">
    <source>
        <dbReference type="Proteomes" id="UP000578091"/>
    </source>
</evidence>
<sequence length="370" mass="39457">MTRRLHAVLAAVLLASPGQAAALPAPPQPTRLAAPEPSWTAPLRARLEAADARYPGAIGVYVRHLGRDEAFSFRAEETWYLASGVKIPVAIAVMRAIERGELALDGRIRLLPEDFVDGAGQTNSHPAGTRLRIDYLLEQMIVYSDNTATDVLIRSVGLDRVNAVAGELLAADDLVITTLADVRRRAYASFHPGAASLGSADLLALRRAGSGTARVRKLADLLQVTTAEFLQPDLDGAFDAYYASNVNAAPLRDFGRMLAMLSDGLALAPEGTAYLLEVMSRVKTGDRRIKAGLPHGARFAHKTGTQHRRACDMGIVTMQGTGERVVVAACARGSLSLAASERALRDVGAAVTASGVLDRSTPVTRHWGPR</sequence>
<dbReference type="Gene3D" id="3.40.710.10">
    <property type="entry name" value="DD-peptidase/beta-lactamase superfamily"/>
    <property type="match status" value="1"/>
</dbReference>
<dbReference type="PANTHER" id="PTHR35333:SF4">
    <property type="entry name" value="SLR0121 PROTEIN"/>
    <property type="match status" value="1"/>
</dbReference>
<keyword evidence="5" id="KW-1185">Reference proteome</keyword>
<dbReference type="Proteomes" id="UP000578091">
    <property type="component" value="Unassembled WGS sequence"/>
</dbReference>
<organism evidence="4 5">
    <name type="scientific">Luteimonas salinisoli</name>
    <dbReference type="NCBI Taxonomy" id="2752307"/>
    <lineage>
        <taxon>Bacteria</taxon>
        <taxon>Pseudomonadati</taxon>
        <taxon>Pseudomonadota</taxon>
        <taxon>Gammaproteobacteria</taxon>
        <taxon>Lysobacterales</taxon>
        <taxon>Lysobacteraceae</taxon>
        <taxon>Luteimonas</taxon>
    </lineage>
</organism>
<evidence type="ECO:0000256" key="1">
    <source>
        <dbReference type="ARBA" id="ARBA00001526"/>
    </source>
</evidence>
<feature type="signal peptide" evidence="2">
    <location>
        <begin position="1"/>
        <end position="20"/>
    </location>
</feature>
<evidence type="ECO:0000313" key="4">
    <source>
        <dbReference type="EMBL" id="NZA25635.1"/>
    </source>
</evidence>
<gene>
    <name evidence="4" type="ORF">H0E84_04510</name>
</gene>
<accession>A0A853J9V4</accession>
<dbReference type="EMBL" id="JACCKA010000030">
    <property type="protein sequence ID" value="NZA25635.1"/>
    <property type="molecule type" value="Genomic_DNA"/>
</dbReference>
<dbReference type="InterPro" id="IPR012338">
    <property type="entry name" value="Beta-lactam/transpept-like"/>
</dbReference>
<dbReference type="GO" id="GO:0008800">
    <property type="term" value="F:beta-lactamase activity"/>
    <property type="evidence" value="ECO:0007669"/>
    <property type="project" value="UniProtKB-EC"/>
</dbReference>
<reference evidence="4 5" key="1">
    <citation type="submission" date="2020-07" db="EMBL/GenBank/DDBJ databases">
        <title>Luteimonas sp. SJ-92.</title>
        <authorList>
            <person name="Huang X.-X."/>
            <person name="Xu L."/>
            <person name="Sun J.-Q."/>
        </authorList>
    </citation>
    <scope>NUCLEOTIDE SEQUENCE [LARGE SCALE GENOMIC DNA]</scope>
    <source>
        <strain evidence="4 5">SJ-92</strain>
    </source>
</reference>
<comment type="caution">
    <text evidence="4">The sequence shown here is derived from an EMBL/GenBank/DDBJ whole genome shotgun (WGS) entry which is preliminary data.</text>
</comment>
<dbReference type="InterPro" id="IPR045155">
    <property type="entry name" value="Beta-lactam_cat"/>
</dbReference>
<evidence type="ECO:0000259" key="3">
    <source>
        <dbReference type="Pfam" id="PF13354"/>
    </source>
</evidence>
<dbReference type="GO" id="GO:0030655">
    <property type="term" value="P:beta-lactam antibiotic catabolic process"/>
    <property type="evidence" value="ECO:0007669"/>
    <property type="project" value="InterPro"/>
</dbReference>
<dbReference type="PANTHER" id="PTHR35333">
    <property type="entry name" value="BETA-LACTAMASE"/>
    <property type="match status" value="1"/>
</dbReference>
<feature type="chain" id="PRO_5032617611" evidence="2">
    <location>
        <begin position="21"/>
        <end position="370"/>
    </location>
</feature>
<dbReference type="GO" id="GO:0046677">
    <property type="term" value="P:response to antibiotic"/>
    <property type="evidence" value="ECO:0007669"/>
    <property type="project" value="InterPro"/>
</dbReference>
<dbReference type="InterPro" id="IPR000871">
    <property type="entry name" value="Beta-lactam_class-A"/>
</dbReference>
<keyword evidence="2" id="KW-0732">Signal</keyword>
<comment type="catalytic activity">
    <reaction evidence="1">
        <text>a beta-lactam + H2O = a substituted beta-amino acid</text>
        <dbReference type="Rhea" id="RHEA:20401"/>
        <dbReference type="ChEBI" id="CHEBI:15377"/>
        <dbReference type="ChEBI" id="CHEBI:35627"/>
        <dbReference type="ChEBI" id="CHEBI:140347"/>
        <dbReference type="EC" id="3.5.2.6"/>
    </reaction>
</comment>
<dbReference type="SUPFAM" id="SSF56601">
    <property type="entry name" value="beta-lactamase/transpeptidase-like"/>
    <property type="match status" value="1"/>
</dbReference>
<keyword evidence="4" id="KW-0378">Hydrolase</keyword>
<dbReference type="RefSeq" id="WP_180677439.1">
    <property type="nucleotide sequence ID" value="NZ_JACCKA010000030.1"/>
</dbReference>
<proteinExistence type="predicted"/>
<evidence type="ECO:0000256" key="2">
    <source>
        <dbReference type="SAM" id="SignalP"/>
    </source>
</evidence>
<dbReference type="AlphaFoldDB" id="A0A853J9V4"/>
<feature type="domain" description="Beta-lactamase class A catalytic" evidence="3">
    <location>
        <begin position="59"/>
        <end position="330"/>
    </location>
</feature>
<dbReference type="Pfam" id="PF13354">
    <property type="entry name" value="Beta-lactamase2"/>
    <property type="match status" value="1"/>
</dbReference>